<dbReference type="GO" id="GO:0003700">
    <property type="term" value="F:DNA-binding transcription factor activity"/>
    <property type="evidence" value="ECO:0007669"/>
    <property type="project" value="InterPro"/>
</dbReference>
<dbReference type="AlphaFoldDB" id="A0A5A7QFX5"/>
<dbReference type="GO" id="GO:0005634">
    <property type="term" value="C:nucleus"/>
    <property type="evidence" value="ECO:0007669"/>
    <property type="project" value="UniProtKB-SubCell"/>
</dbReference>
<dbReference type="InterPro" id="IPR036576">
    <property type="entry name" value="WRKY_dom_sf"/>
</dbReference>
<evidence type="ECO:0000256" key="6">
    <source>
        <dbReference type="SAM" id="MobiDB-lite"/>
    </source>
</evidence>
<feature type="compositionally biased region" description="Polar residues" evidence="6">
    <location>
        <begin position="15"/>
        <end position="26"/>
    </location>
</feature>
<dbReference type="PROSITE" id="PS50811">
    <property type="entry name" value="WRKY"/>
    <property type="match status" value="2"/>
</dbReference>
<evidence type="ECO:0000256" key="4">
    <source>
        <dbReference type="ARBA" id="ARBA00023163"/>
    </source>
</evidence>
<dbReference type="OrthoDB" id="764896at2759"/>
<comment type="subcellular location">
    <subcellularLocation>
        <location evidence="1">Nucleus</location>
    </subcellularLocation>
</comment>
<dbReference type="GO" id="GO:0043565">
    <property type="term" value="F:sequence-specific DNA binding"/>
    <property type="evidence" value="ECO:0007669"/>
    <property type="project" value="InterPro"/>
</dbReference>
<feature type="region of interest" description="Disordered" evidence="6">
    <location>
        <begin position="1"/>
        <end position="36"/>
    </location>
</feature>
<evidence type="ECO:0000259" key="7">
    <source>
        <dbReference type="PROSITE" id="PS50811"/>
    </source>
</evidence>
<dbReference type="SUPFAM" id="SSF118290">
    <property type="entry name" value="WRKY DNA-binding domain"/>
    <property type="match status" value="2"/>
</dbReference>
<keyword evidence="9" id="KW-1185">Reference proteome</keyword>
<feature type="compositionally biased region" description="Acidic residues" evidence="6">
    <location>
        <begin position="278"/>
        <end position="293"/>
    </location>
</feature>
<reference evidence="9" key="1">
    <citation type="journal article" date="2019" name="Curr. Biol.">
        <title>Genome Sequence of Striga asiatica Provides Insight into the Evolution of Plant Parasitism.</title>
        <authorList>
            <person name="Yoshida S."/>
            <person name="Kim S."/>
            <person name="Wafula E.K."/>
            <person name="Tanskanen J."/>
            <person name="Kim Y.M."/>
            <person name="Honaas L."/>
            <person name="Yang Z."/>
            <person name="Spallek T."/>
            <person name="Conn C.E."/>
            <person name="Ichihashi Y."/>
            <person name="Cheong K."/>
            <person name="Cui S."/>
            <person name="Der J.P."/>
            <person name="Gundlach H."/>
            <person name="Jiao Y."/>
            <person name="Hori C."/>
            <person name="Ishida J.K."/>
            <person name="Kasahara H."/>
            <person name="Kiba T."/>
            <person name="Kim M.S."/>
            <person name="Koo N."/>
            <person name="Laohavisit A."/>
            <person name="Lee Y.H."/>
            <person name="Lumba S."/>
            <person name="McCourt P."/>
            <person name="Mortimer J.C."/>
            <person name="Mutuku J.M."/>
            <person name="Nomura T."/>
            <person name="Sasaki-Sekimoto Y."/>
            <person name="Seto Y."/>
            <person name="Wang Y."/>
            <person name="Wakatake T."/>
            <person name="Sakakibara H."/>
            <person name="Demura T."/>
            <person name="Yamaguchi S."/>
            <person name="Yoneyama K."/>
            <person name="Manabe R.I."/>
            <person name="Nelson D.C."/>
            <person name="Schulman A.H."/>
            <person name="Timko M.P."/>
            <person name="dePamphilis C.W."/>
            <person name="Choi D."/>
            <person name="Shirasu K."/>
        </authorList>
    </citation>
    <scope>NUCLEOTIDE SEQUENCE [LARGE SCALE GENOMIC DNA]</scope>
    <source>
        <strain evidence="9">cv. UVA1</strain>
    </source>
</reference>
<keyword evidence="4" id="KW-0804">Transcription</keyword>
<evidence type="ECO:0000313" key="8">
    <source>
        <dbReference type="EMBL" id="GER43337.1"/>
    </source>
</evidence>
<dbReference type="PANTHER" id="PTHR31221">
    <property type="entry name" value="WRKY TRANSCRIPTION FACTOR PROTEIN 1-RELATED"/>
    <property type="match status" value="1"/>
</dbReference>
<feature type="domain" description="WRKY" evidence="7">
    <location>
        <begin position="326"/>
        <end position="362"/>
    </location>
</feature>
<feature type="region of interest" description="Disordered" evidence="6">
    <location>
        <begin position="233"/>
        <end position="319"/>
    </location>
</feature>
<feature type="domain" description="WRKY" evidence="7">
    <location>
        <begin position="155"/>
        <end position="219"/>
    </location>
</feature>
<comment type="caution">
    <text evidence="8">The sequence shown here is derived from an EMBL/GenBank/DDBJ whole genome shotgun (WGS) entry which is preliminary data.</text>
</comment>
<evidence type="ECO:0000256" key="5">
    <source>
        <dbReference type="ARBA" id="ARBA00023242"/>
    </source>
</evidence>
<sequence length="382" mass="42562">MINMANNCEKERVSSESMSDCTIGSSSRKESKTSELETLTSVQLSEAALADFDESSHLLSEVPVEYSLQPIQSAEQLKEQAKTVYGQSLKSVPGTFLEVQKPVPNATSKLEVSPASVTKSVCSIPNLLVVKNGNNKCLTEQDKQNFPGPKLSSRRAVQKISDGYNWRKYGQKLVKSPEGSRSYYRCTFFDCYAKKIEFCDSSRRLIETVYRSQHNHDPLQKLNCTNESVPALPVGPVSGDNDSFRPVICSNDPVKDNKLKQSMPGTNEMPEKKHESSDSDETTEANMEEYIDEAECRKRHERNSAGDMESPSKSGKKPKYVVHAAGDMGISGDGYRWRKYGQKTVKGNPHPRISVMPNVSSCIEVVVMSSKASQKAWRNFMD</sequence>
<dbReference type="Gene3D" id="2.20.25.80">
    <property type="entry name" value="WRKY domain"/>
    <property type="match status" value="2"/>
</dbReference>
<evidence type="ECO:0000256" key="2">
    <source>
        <dbReference type="ARBA" id="ARBA00023015"/>
    </source>
</evidence>
<feature type="compositionally biased region" description="Basic and acidic residues" evidence="6">
    <location>
        <begin position="294"/>
        <end position="304"/>
    </location>
</feature>
<evidence type="ECO:0000313" key="9">
    <source>
        <dbReference type="Proteomes" id="UP000325081"/>
    </source>
</evidence>
<dbReference type="InterPro" id="IPR003657">
    <property type="entry name" value="WRKY_dom"/>
</dbReference>
<dbReference type="Pfam" id="PF03106">
    <property type="entry name" value="WRKY"/>
    <property type="match status" value="2"/>
</dbReference>
<keyword evidence="2" id="KW-0805">Transcription regulation</keyword>
<organism evidence="8 9">
    <name type="scientific">Striga asiatica</name>
    <name type="common">Asiatic witchweed</name>
    <name type="synonym">Buchnera asiatica</name>
    <dbReference type="NCBI Taxonomy" id="4170"/>
    <lineage>
        <taxon>Eukaryota</taxon>
        <taxon>Viridiplantae</taxon>
        <taxon>Streptophyta</taxon>
        <taxon>Embryophyta</taxon>
        <taxon>Tracheophyta</taxon>
        <taxon>Spermatophyta</taxon>
        <taxon>Magnoliopsida</taxon>
        <taxon>eudicotyledons</taxon>
        <taxon>Gunneridae</taxon>
        <taxon>Pentapetalae</taxon>
        <taxon>asterids</taxon>
        <taxon>lamiids</taxon>
        <taxon>Lamiales</taxon>
        <taxon>Orobanchaceae</taxon>
        <taxon>Buchnereae</taxon>
        <taxon>Striga</taxon>
    </lineage>
</organism>
<accession>A0A5A7QFX5</accession>
<dbReference type="EMBL" id="BKCP01006593">
    <property type="protein sequence ID" value="GER43337.1"/>
    <property type="molecule type" value="Genomic_DNA"/>
</dbReference>
<dbReference type="Proteomes" id="UP000325081">
    <property type="component" value="Unassembled WGS sequence"/>
</dbReference>
<evidence type="ECO:0000256" key="1">
    <source>
        <dbReference type="ARBA" id="ARBA00004123"/>
    </source>
</evidence>
<dbReference type="PANTHER" id="PTHR31221:SF193">
    <property type="entry name" value="WRKY TRANSCRIPTION FACTOR PROTEIN 1-RELATED"/>
    <property type="match status" value="1"/>
</dbReference>
<proteinExistence type="predicted"/>
<name>A0A5A7QFX5_STRAF</name>
<evidence type="ECO:0000256" key="3">
    <source>
        <dbReference type="ARBA" id="ARBA00023125"/>
    </source>
</evidence>
<keyword evidence="5" id="KW-0539">Nucleus</keyword>
<gene>
    <name evidence="8" type="ORF">STAS_20182</name>
</gene>
<dbReference type="SMART" id="SM00774">
    <property type="entry name" value="WRKY"/>
    <property type="match status" value="2"/>
</dbReference>
<protein>
    <submittedName>
        <fullName evidence="8">WRKY DNA-binding protein 32</fullName>
    </submittedName>
</protein>
<keyword evidence="3 8" id="KW-0238">DNA-binding</keyword>
<dbReference type="InterPro" id="IPR044810">
    <property type="entry name" value="WRKY_plant"/>
</dbReference>